<accession>A0ABZ0A2U0</accession>
<protein>
    <submittedName>
        <fullName evidence="1">Uncharacterized protein</fullName>
    </submittedName>
</protein>
<sequence>MYDVHGLTVTIDAHHVTVDEKGTKGLFQQLDLAGATPNWRPGLVAD</sequence>
<gene>
    <name evidence="1" type="ORF">RMN56_11155</name>
</gene>
<dbReference type="EMBL" id="CP134876">
    <property type="protein sequence ID" value="WNM41854.1"/>
    <property type="molecule type" value="Genomic_DNA"/>
</dbReference>
<evidence type="ECO:0000313" key="2">
    <source>
        <dbReference type="Proteomes" id="UP001303001"/>
    </source>
</evidence>
<dbReference type="Proteomes" id="UP001303001">
    <property type="component" value="Chromosome"/>
</dbReference>
<keyword evidence="2" id="KW-1185">Reference proteome</keyword>
<proteinExistence type="predicted"/>
<reference evidence="1 2" key="1">
    <citation type="submission" date="2023-09" db="EMBL/GenBank/DDBJ databases">
        <title>Micromonospora halotolerans DSM 45598 genome sequence.</title>
        <authorList>
            <person name="Mo P."/>
        </authorList>
    </citation>
    <scope>NUCLEOTIDE SEQUENCE [LARGE SCALE GENOMIC DNA]</scope>
    <source>
        <strain evidence="1 2">DSM 45598</strain>
    </source>
</reference>
<name>A0ABZ0A2U0_9ACTN</name>
<evidence type="ECO:0000313" key="1">
    <source>
        <dbReference type="EMBL" id="WNM41854.1"/>
    </source>
</evidence>
<dbReference type="RefSeq" id="WP_313723741.1">
    <property type="nucleotide sequence ID" value="NZ_CP134876.1"/>
</dbReference>
<organism evidence="1 2">
    <name type="scientific">Micromonospora halotolerans</name>
    <dbReference type="NCBI Taxonomy" id="709879"/>
    <lineage>
        <taxon>Bacteria</taxon>
        <taxon>Bacillati</taxon>
        <taxon>Actinomycetota</taxon>
        <taxon>Actinomycetes</taxon>
        <taxon>Micromonosporales</taxon>
        <taxon>Micromonosporaceae</taxon>
        <taxon>Micromonospora</taxon>
    </lineage>
</organism>